<dbReference type="PRINTS" id="PR00036">
    <property type="entry name" value="HTHLACI"/>
</dbReference>
<dbReference type="SMART" id="SM00354">
    <property type="entry name" value="HTH_LACI"/>
    <property type="match status" value="1"/>
</dbReference>
<dbReference type="InterPro" id="IPR010982">
    <property type="entry name" value="Lambda_DNA-bd_dom_sf"/>
</dbReference>
<dbReference type="Gene3D" id="3.40.50.2300">
    <property type="match status" value="2"/>
</dbReference>
<keyword evidence="3" id="KW-0804">Transcription</keyword>
<comment type="caution">
    <text evidence="5">The sequence shown here is derived from an EMBL/GenBank/DDBJ whole genome shotgun (WGS) entry which is preliminary data.</text>
</comment>
<dbReference type="GO" id="GO:0003677">
    <property type="term" value="F:DNA binding"/>
    <property type="evidence" value="ECO:0007669"/>
    <property type="project" value="UniProtKB-KW"/>
</dbReference>
<dbReference type="PANTHER" id="PTHR30146:SF149">
    <property type="entry name" value="HTH-TYPE TRANSCRIPTIONAL REGULATOR EBGR"/>
    <property type="match status" value="1"/>
</dbReference>
<dbReference type="InterPro" id="IPR001761">
    <property type="entry name" value="Peripla_BP/Lac1_sug-bd_dom"/>
</dbReference>
<dbReference type="CDD" id="cd19975">
    <property type="entry name" value="PBP1_CcpA-like"/>
    <property type="match status" value="1"/>
</dbReference>
<evidence type="ECO:0000313" key="6">
    <source>
        <dbReference type="Proteomes" id="UP001168694"/>
    </source>
</evidence>
<dbReference type="PROSITE" id="PS00356">
    <property type="entry name" value="HTH_LACI_1"/>
    <property type="match status" value="1"/>
</dbReference>
<keyword evidence="6" id="KW-1185">Reference proteome</keyword>
<dbReference type="InterPro" id="IPR028082">
    <property type="entry name" value="Peripla_BP_I"/>
</dbReference>
<organism evidence="5 6">
    <name type="scientific">Fictibacillus terranigra</name>
    <dbReference type="NCBI Taxonomy" id="3058424"/>
    <lineage>
        <taxon>Bacteria</taxon>
        <taxon>Bacillati</taxon>
        <taxon>Bacillota</taxon>
        <taxon>Bacilli</taxon>
        <taxon>Bacillales</taxon>
        <taxon>Fictibacillaceae</taxon>
        <taxon>Fictibacillus</taxon>
    </lineage>
</organism>
<dbReference type="CDD" id="cd01392">
    <property type="entry name" value="HTH_LacI"/>
    <property type="match status" value="1"/>
</dbReference>
<evidence type="ECO:0000256" key="2">
    <source>
        <dbReference type="ARBA" id="ARBA00023125"/>
    </source>
</evidence>
<dbReference type="Pfam" id="PF00356">
    <property type="entry name" value="LacI"/>
    <property type="match status" value="1"/>
</dbReference>
<dbReference type="PROSITE" id="PS50932">
    <property type="entry name" value="HTH_LACI_2"/>
    <property type="match status" value="1"/>
</dbReference>
<keyword evidence="2 5" id="KW-0238">DNA-binding</keyword>
<keyword evidence="1" id="KW-0805">Transcription regulation</keyword>
<dbReference type="SUPFAM" id="SSF53822">
    <property type="entry name" value="Periplasmic binding protein-like I"/>
    <property type="match status" value="1"/>
</dbReference>
<sequence>MSSNIKDVARHAAVSISTVSRVMNMPDKVAKETRDKVLNAIRELNYMPNALARGLIFKRTKSLGVLIPDISNMFYSEMLHGMEAAAHDQNYNLILCNTDNNKTRMMESLSVLKEKQIDGLIFTSEPIYPDYHELFLKLQIPIVLAATHSLEYDLPSVKVNDEQASYDATEYLIKNGHRQIGMICGSITDQVTAMPRLQGFLRALKVHQMEADMEKLVEFGSYKFEDGYHAMHKLLEKYPDITAVFAAGDERALGAISYLHEKGKSVPEDISVIGFDNLRLSQMSIPKLTTVGQPLYEIGYLAVEKLDHLIQKEHVPELRTYVDHQIVERQSVKMRNHESV</sequence>
<evidence type="ECO:0000256" key="3">
    <source>
        <dbReference type="ARBA" id="ARBA00023163"/>
    </source>
</evidence>
<evidence type="ECO:0000259" key="4">
    <source>
        <dbReference type="PROSITE" id="PS50932"/>
    </source>
</evidence>
<accession>A0ABT8EDT1</accession>
<name>A0ABT8EDT1_9BACL</name>
<proteinExistence type="predicted"/>
<dbReference type="Gene3D" id="1.10.260.40">
    <property type="entry name" value="lambda repressor-like DNA-binding domains"/>
    <property type="match status" value="1"/>
</dbReference>
<evidence type="ECO:0000313" key="5">
    <source>
        <dbReference type="EMBL" id="MDN4075967.1"/>
    </source>
</evidence>
<dbReference type="PANTHER" id="PTHR30146">
    <property type="entry name" value="LACI-RELATED TRANSCRIPTIONAL REPRESSOR"/>
    <property type="match status" value="1"/>
</dbReference>
<gene>
    <name evidence="5" type="ORF">QYF49_23780</name>
</gene>
<evidence type="ECO:0000256" key="1">
    <source>
        <dbReference type="ARBA" id="ARBA00023015"/>
    </source>
</evidence>
<dbReference type="InterPro" id="IPR000843">
    <property type="entry name" value="HTH_LacI"/>
</dbReference>
<reference evidence="5" key="1">
    <citation type="submission" date="2023-06" db="EMBL/GenBank/DDBJ databases">
        <title>Draft Genome Sequences of Representative Paenibacillus Polymyxa, Bacillus cereus, Fictibacillus sp., and Brevibacillus agri Strains Isolated from Amazonian Dark Earth.</title>
        <authorList>
            <person name="Pellegrinetti T.A."/>
            <person name="Cunha I.C.M."/>
            <person name="Chaves M.G."/>
            <person name="Freitas A.S."/>
            <person name="Silva A.V.R."/>
            <person name="Tsai S.M."/>
            <person name="Mendes L.W."/>
        </authorList>
    </citation>
    <scope>NUCLEOTIDE SEQUENCE</scope>
    <source>
        <strain evidence="5">CENA-BCM004</strain>
    </source>
</reference>
<dbReference type="RefSeq" id="WP_290402075.1">
    <property type="nucleotide sequence ID" value="NZ_JAUHLN010000008.1"/>
</dbReference>
<dbReference type="Pfam" id="PF00532">
    <property type="entry name" value="Peripla_BP_1"/>
    <property type="match status" value="1"/>
</dbReference>
<dbReference type="Proteomes" id="UP001168694">
    <property type="component" value="Unassembled WGS sequence"/>
</dbReference>
<feature type="domain" description="HTH lacI-type" evidence="4">
    <location>
        <begin position="3"/>
        <end position="57"/>
    </location>
</feature>
<dbReference type="SUPFAM" id="SSF47413">
    <property type="entry name" value="lambda repressor-like DNA-binding domains"/>
    <property type="match status" value="1"/>
</dbReference>
<dbReference type="EMBL" id="JAUHLN010000008">
    <property type="protein sequence ID" value="MDN4075967.1"/>
    <property type="molecule type" value="Genomic_DNA"/>
</dbReference>
<protein>
    <submittedName>
        <fullName evidence="5">LacI family DNA-binding transcriptional regulator</fullName>
    </submittedName>
</protein>